<name>A0A7H0VBE3_9FLAO</name>
<dbReference type="InterPro" id="IPR040573">
    <property type="entry name" value="TSP_N"/>
</dbReference>
<dbReference type="Pfam" id="PF03572">
    <property type="entry name" value="Peptidase_S41"/>
    <property type="match status" value="1"/>
</dbReference>
<evidence type="ECO:0000256" key="1">
    <source>
        <dbReference type="ARBA" id="ARBA00009179"/>
    </source>
</evidence>
<dbReference type="AlphaFoldDB" id="A0A7H0VBE3"/>
<evidence type="ECO:0000313" key="9">
    <source>
        <dbReference type="Proteomes" id="UP000516305"/>
    </source>
</evidence>
<evidence type="ECO:0000256" key="4">
    <source>
        <dbReference type="ARBA" id="ARBA00022825"/>
    </source>
</evidence>
<dbReference type="SUPFAM" id="SSF50156">
    <property type="entry name" value="PDZ domain-like"/>
    <property type="match status" value="1"/>
</dbReference>
<dbReference type="Pfam" id="PF00595">
    <property type="entry name" value="PDZ"/>
    <property type="match status" value="1"/>
</dbReference>
<dbReference type="SUPFAM" id="SSF52096">
    <property type="entry name" value="ClpP/crotonase"/>
    <property type="match status" value="1"/>
</dbReference>
<accession>A0A7H0VBE3</accession>
<proteinExistence type="inferred from homology"/>
<evidence type="ECO:0000313" key="8">
    <source>
        <dbReference type="EMBL" id="QNR23041.1"/>
    </source>
</evidence>
<dbReference type="InterPro" id="IPR036034">
    <property type="entry name" value="PDZ_sf"/>
</dbReference>
<evidence type="ECO:0000256" key="2">
    <source>
        <dbReference type="ARBA" id="ARBA00022670"/>
    </source>
</evidence>
<dbReference type="KEGG" id="chyd:H4K34_11695"/>
<dbReference type="SMART" id="SM00228">
    <property type="entry name" value="PDZ"/>
    <property type="match status" value="1"/>
</dbReference>
<evidence type="ECO:0000256" key="5">
    <source>
        <dbReference type="RuleBase" id="RU004404"/>
    </source>
</evidence>
<keyword evidence="3 5" id="KW-0378">Hydrolase</keyword>
<evidence type="ECO:0000259" key="7">
    <source>
        <dbReference type="PROSITE" id="PS50106"/>
    </source>
</evidence>
<dbReference type="PANTHER" id="PTHR32060:SF22">
    <property type="entry name" value="CARBOXYL-TERMINAL-PROCESSING PEPTIDASE 3, CHLOROPLASTIC"/>
    <property type="match status" value="1"/>
</dbReference>
<dbReference type="PROSITE" id="PS50106">
    <property type="entry name" value="PDZ"/>
    <property type="match status" value="1"/>
</dbReference>
<dbReference type="RefSeq" id="WP_210757578.1">
    <property type="nucleotide sequence ID" value="NZ_CP060139.1"/>
</dbReference>
<keyword evidence="9" id="KW-1185">Reference proteome</keyword>
<dbReference type="Pfam" id="PF11818">
    <property type="entry name" value="DUF3340"/>
    <property type="match status" value="1"/>
</dbReference>
<keyword evidence="2 5" id="KW-0645">Protease</keyword>
<comment type="similarity">
    <text evidence="1 5">Belongs to the peptidase S41A family.</text>
</comment>
<dbReference type="GO" id="GO:0006508">
    <property type="term" value="P:proteolysis"/>
    <property type="evidence" value="ECO:0007669"/>
    <property type="project" value="UniProtKB-KW"/>
</dbReference>
<dbReference type="Gene3D" id="3.90.226.10">
    <property type="entry name" value="2-enoyl-CoA Hydratase, Chain A, domain 1"/>
    <property type="match status" value="1"/>
</dbReference>
<feature type="domain" description="PDZ" evidence="7">
    <location>
        <begin position="252"/>
        <end position="336"/>
    </location>
</feature>
<dbReference type="Gene3D" id="2.30.42.10">
    <property type="match status" value="1"/>
</dbReference>
<evidence type="ECO:0000256" key="6">
    <source>
        <dbReference type="SAM" id="Phobius"/>
    </source>
</evidence>
<dbReference type="Pfam" id="PF17804">
    <property type="entry name" value="TSP_NTD"/>
    <property type="match status" value="1"/>
</dbReference>
<keyword evidence="6" id="KW-0812">Transmembrane</keyword>
<dbReference type="CDD" id="cd06782">
    <property type="entry name" value="cpPDZ_CPP-like"/>
    <property type="match status" value="1"/>
</dbReference>
<keyword evidence="4 5" id="KW-0720">Serine protease</keyword>
<dbReference type="PANTHER" id="PTHR32060">
    <property type="entry name" value="TAIL-SPECIFIC PROTEASE"/>
    <property type="match status" value="1"/>
</dbReference>
<dbReference type="NCBIfam" id="TIGR00225">
    <property type="entry name" value="prc"/>
    <property type="match status" value="1"/>
</dbReference>
<dbReference type="CDD" id="cd07560">
    <property type="entry name" value="Peptidase_S41_CPP"/>
    <property type="match status" value="1"/>
</dbReference>
<keyword evidence="6" id="KW-1133">Transmembrane helix</keyword>
<keyword evidence="6" id="KW-0472">Membrane</keyword>
<evidence type="ECO:0000256" key="3">
    <source>
        <dbReference type="ARBA" id="ARBA00022801"/>
    </source>
</evidence>
<sequence>MSVLKNLNRYRIIILVAAIGLGLAFYPPVPKADEKDKLIMNIIYQVLRTNHFSPQSLDDDFSGKVYDGFLENLDYNKRFLIQEDVDQLESYRLKIDDEIRSSDLSFFDDAFSRYQKRYTEVKGFYKEILAQPMDLEVEESLETDDDKLSYASSMEELKDRWRQYLKYRILLRMDDMMTDQENDSTDSETEVLTLAQMEEKARSKELEMHDDWFNSLDDLERIDWVSTYMNAITALYDPHTQYFPPEKKEDFEINMTGQLQGIGAQLQQKGDYVTISKVIVGSPCWKQGDLEVGDKILKVEQEDGEVVDLVGISVRKAVKHIRGPKGTVVKLTVRKLDGSKMDIPITRDIVELESTFAKSTVIGEGEDKVGYIRLPKFYVNFYGDENHDCAEDVAKELEKLKAEGVKSVVLDLRNNGGGSLQGVIDIVGLFIDKGPVVQVKASGQRPKVLSDSKGGVVYDGPLVVMVNKFSASASEIFAAAIQDYKRGIIIGSNSTFGKGTVQNVVDMDRTVNLAYNDLKPLGALKLTIQKYYRINGGTPQLKGVQADIVTPDNYMYIPYGEKEQDYALPYDEIEPADYDLWKPGVSAYPGIIARSKSRMDTNSHFAMIEEYARWIKEEQEHTLIPLKLEDFRKYQEDYRAEAKQYQGMRKSQTELTVSSNKADLAEINSSEENLEKRDNWHKGLKKDLYLSEAYLVALDLSANYTP</sequence>
<dbReference type="InterPro" id="IPR029045">
    <property type="entry name" value="ClpP/crotonase-like_dom_sf"/>
</dbReference>
<gene>
    <name evidence="8" type="ORF">H4K34_11695</name>
</gene>
<dbReference type="GO" id="GO:0030288">
    <property type="term" value="C:outer membrane-bounded periplasmic space"/>
    <property type="evidence" value="ECO:0007669"/>
    <property type="project" value="TreeGrafter"/>
</dbReference>
<dbReference type="InterPro" id="IPR005151">
    <property type="entry name" value="Tail-specific_protease"/>
</dbReference>
<dbReference type="InterPro" id="IPR020992">
    <property type="entry name" value="Tail_Prtase_C"/>
</dbReference>
<dbReference type="InterPro" id="IPR001478">
    <property type="entry name" value="PDZ"/>
</dbReference>
<organism evidence="8 9">
    <name type="scientific">Croceimicrobium hydrocarbonivorans</name>
    <dbReference type="NCBI Taxonomy" id="2761580"/>
    <lineage>
        <taxon>Bacteria</taxon>
        <taxon>Pseudomonadati</taxon>
        <taxon>Bacteroidota</taxon>
        <taxon>Flavobacteriia</taxon>
        <taxon>Flavobacteriales</taxon>
        <taxon>Owenweeksiaceae</taxon>
        <taxon>Croceimicrobium</taxon>
    </lineage>
</organism>
<protein>
    <submittedName>
        <fullName evidence="8">Carboxy terminal-processing peptidase</fullName>
    </submittedName>
</protein>
<dbReference type="InterPro" id="IPR004447">
    <property type="entry name" value="Peptidase_S41A"/>
</dbReference>
<dbReference type="GO" id="GO:0004175">
    <property type="term" value="F:endopeptidase activity"/>
    <property type="evidence" value="ECO:0007669"/>
    <property type="project" value="TreeGrafter"/>
</dbReference>
<dbReference type="Proteomes" id="UP000516305">
    <property type="component" value="Chromosome"/>
</dbReference>
<reference evidence="8 9" key="1">
    <citation type="submission" date="2020-08" db="EMBL/GenBank/DDBJ databases">
        <title>Croceimicrobium hydrocarbonivorans gen. nov., sp. nov., a novel marine bacterium isolated from a bacterial consortium that degrades polyethylene terephthalate.</title>
        <authorList>
            <person name="Liu R."/>
        </authorList>
    </citation>
    <scope>NUCLEOTIDE SEQUENCE [LARGE SCALE GENOMIC DNA]</scope>
    <source>
        <strain evidence="8 9">A20-9</strain>
    </source>
</reference>
<dbReference type="EMBL" id="CP060139">
    <property type="protein sequence ID" value="QNR23041.1"/>
    <property type="molecule type" value="Genomic_DNA"/>
</dbReference>
<dbReference type="SMART" id="SM00245">
    <property type="entry name" value="TSPc"/>
    <property type="match status" value="1"/>
</dbReference>
<dbReference type="FunFam" id="3.90.226.10:FF:000090">
    <property type="entry name" value="Tail-specific protease"/>
    <property type="match status" value="1"/>
</dbReference>
<feature type="transmembrane region" description="Helical" evidence="6">
    <location>
        <begin position="12"/>
        <end position="29"/>
    </location>
</feature>
<dbReference type="GO" id="GO:0007165">
    <property type="term" value="P:signal transduction"/>
    <property type="evidence" value="ECO:0007669"/>
    <property type="project" value="TreeGrafter"/>
</dbReference>
<dbReference type="GO" id="GO:0008236">
    <property type="term" value="F:serine-type peptidase activity"/>
    <property type="evidence" value="ECO:0007669"/>
    <property type="project" value="UniProtKB-KW"/>
</dbReference>